<dbReference type="PANTHER" id="PTHR13315:SF0">
    <property type="entry name" value="METALLOPHOSPHOESTERASE 1"/>
    <property type="match status" value="1"/>
</dbReference>
<dbReference type="InterPro" id="IPR004843">
    <property type="entry name" value="Calcineurin-like_PHP"/>
</dbReference>
<dbReference type="InterPro" id="IPR029052">
    <property type="entry name" value="Metallo-depent_PP-like"/>
</dbReference>
<comment type="similarity">
    <text evidence="3">Belongs to the metallophosphoesterase superfamily. MPPE1 family.</text>
</comment>
<dbReference type="InterPro" id="IPR033308">
    <property type="entry name" value="PGAP5/Cdc1/Ted1"/>
</dbReference>
<dbReference type="PhylomeDB" id="A0A1B0G801"/>
<accession>A0A1B0G801</accession>
<evidence type="ECO:0000256" key="4">
    <source>
        <dbReference type="ARBA" id="ARBA00022692"/>
    </source>
</evidence>
<evidence type="ECO:0000256" key="3">
    <source>
        <dbReference type="ARBA" id="ARBA00008895"/>
    </source>
</evidence>
<keyword evidence="8" id="KW-0472">Membrane</keyword>
<organism evidence="11 12">
    <name type="scientific">Glossina morsitans morsitans</name>
    <name type="common">Savannah tsetse fly</name>
    <dbReference type="NCBI Taxonomy" id="37546"/>
    <lineage>
        <taxon>Eukaryota</taxon>
        <taxon>Metazoa</taxon>
        <taxon>Ecdysozoa</taxon>
        <taxon>Arthropoda</taxon>
        <taxon>Hexapoda</taxon>
        <taxon>Insecta</taxon>
        <taxon>Pterygota</taxon>
        <taxon>Neoptera</taxon>
        <taxon>Endopterygota</taxon>
        <taxon>Diptera</taxon>
        <taxon>Brachycera</taxon>
        <taxon>Muscomorpha</taxon>
        <taxon>Hippoboscoidea</taxon>
        <taxon>Glossinidae</taxon>
        <taxon>Glossina</taxon>
    </lineage>
</organism>
<dbReference type="PANTHER" id="PTHR13315">
    <property type="entry name" value="METALLO PHOSPHOESTERASE RELATED"/>
    <property type="match status" value="1"/>
</dbReference>
<dbReference type="GO" id="GO:0046872">
    <property type="term" value="F:metal ion binding"/>
    <property type="evidence" value="ECO:0007669"/>
    <property type="project" value="UniProtKB-KW"/>
</dbReference>
<comment type="cofactor">
    <cofactor evidence="1">
        <name>Mn(2+)</name>
        <dbReference type="ChEBI" id="CHEBI:29035"/>
    </cofactor>
</comment>
<evidence type="ECO:0000256" key="6">
    <source>
        <dbReference type="ARBA" id="ARBA00022801"/>
    </source>
</evidence>
<feature type="domain" description="Calcineurin-like phosphoesterase" evidence="10">
    <location>
        <begin position="19"/>
        <end position="170"/>
    </location>
</feature>
<dbReference type="GO" id="GO:0006506">
    <property type="term" value="P:GPI anchor biosynthetic process"/>
    <property type="evidence" value="ECO:0007669"/>
    <property type="project" value="InterPro"/>
</dbReference>
<keyword evidence="7" id="KW-1133">Transmembrane helix</keyword>
<evidence type="ECO:0000259" key="10">
    <source>
        <dbReference type="Pfam" id="PF00149"/>
    </source>
</evidence>
<evidence type="ECO:0000256" key="7">
    <source>
        <dbReference type="ARBA" id="ARBA00022989"/>
    </source>
</evidence>
<evidence type="ECO:0000313" key="12">
    <source>
        <dbReference type="Proteomes" id="UP000092444"/>
    </source>
</evidence>
<name>A0A1B0G801_GLOMM</name>
<evidence type="ECO:0000256" key="2">
    <source>
        <dbReference type="ARBA" id="ARBA00004141"/>
    </source>
</evidence>
<dbReference type="Gene3D" id="3.60.21.10">
    <property type="match status" value="1"/>
</dbReference>
<dbReference type="EnsemblMetazoa" id="GMOY009440-RA">
    <property type="protein sequence ID" value="GMOY009440-PA"/>
    <property type="gene ID" value="GMOY009440"/>
</dbReference>
<keyword evidence="12" id="KW-1185">Reference proteome</keyword>
<dbReference type="AlphaFoldDB" id="A0A1B0G801"/>
<dbReference type="STRING" id="37546.A0A1B0G801"/>
<dbReference type="VEuPathDB" id="VectorBase:GMOY009440"/>
<evidence type="ECO:0000313" key="11">
    <source>
        <dbReference type="EnsemblMetazoa" id="GMOY009440-PA"/>
    </source>
</evidence>
<dbReference type="Pfam" id="PF00149">
    <property type="entry name" value="Metallophos"/>
    <property type="match status" value="1"/>
</dbReference>
<dbReference type="EMBL" id="CCAG010000135">
    <property type="status" value="NOT_ANNOTATED_CDS"/>
    <property type="molecule type" value="Genomic_DNA"/>
</dbReference>
<dbReference type="GO" id="GO:0016020">
    <property type="term" value="C:membrane"/>
    <property type="evidence" value="ECO:0007669"/>
    <property type="project" value="UniProtKB-SubCell"/>
</dbReference>
<evidence type="ECO:0000256" key="5">
    <source>
        <dbReference type="ARBA" id="ARBA00022723"/>
    </source>
</evidence>
<dbReference type="SUPFAM" id="SSF56300">
    <property type="entry name" value="Metallo-dependent phosphatases"/>
    <property type="match status" value="1"/>
</dbReference>
<reference evidence="11" key="1">
    <citation type="submission" date="2020-05" db="UniProtKB">
        <authorList>
            <consortium name="EnsemblMetazoa"/>
        </authorList>
    </citation>
    <scope>IDENTIFICATION</scope>
    <source>
        <strain evidence="11">Yale</strain>
    </source>
</reference>
<keyword evidence="5" id="KW-0479">Metal-binding</keyword>
<keyword evidence="9" id="KW-0464">Manganese</keyword>
<dbReference type="Proteomes" id="UP000092444">
    <property type="component" value="Unassembled WGS sequence"/>
</dbReference>
<evidence type="ECO:0000256" key="8">
    <source>
        <dbReference type="ARBA" id="ARBA00023136"/>
    </source>
</evidence>
<protein>
    <recommendedName>
        <fullName evidence="10">Calcineurin-like phosphoesterase domain-containing protein</fullName>
    </recommendedName>
</protein>
<sequence length="206" mass="24938">MEGPAKQLCLQVFQDVYELGDLFDEGYFGSQHYFRQYIRRFRNYFHTPQHIRLISIAGNHDIDFHYRMQPYVVNRFKRHLNYTGIHLYTVNKVHFVLINSMAMENDGCSFCKNALKDLYNIKDKLDCLRNVHTCLDMETIQNHQYYSRPIVMQHFPTLFFNPENIRKMIKYNFRKMIKYNNKKNVKKCEKTCSARFIDVNVNMKDF</sequence>
<keyword evidence="6" id="KW-0378">Hydrolase</keyword>
<evidence type="ECO:0000256" key="1">
    <source>
        <dbReference type="ARBA" id="ARBA00001936"/>
    </source>
</evidence>
<evidence type="ECO:0000256" key="9">
    <source>
        <dbReference type="ARBA" id="ARBA00023211"/>
    </source>
</evidence>
<comment type="subcellular location">
    <subcellularLocation>
        <location evidence="2">Membrane</location>
        <topology evidence="2">Multi-pass membrane protein</topology>
    </subcellularLocation>
</comment>
<dbReference type="GO" id="GO:0016787">
    <property type="term" value="F:hydrolase activity"/>
    <property type="evidence" value="ECO:0007669"/>
    <property type="project" value="UniProtKB-KW"/>
</dbReference>
<proteinExistence type="inferred from homology"/>
<keyword evidence="4" id="KW-0812">Transmembrane</keyword>